<comment type="catalytic activity">
    <reaction evidence="12">
        <text>a hydroperoxide + [thioredoxin]-dithiol = an alcohol + [thioredoxin]-disulfide + H2O</text>
        <dbReference type="Rhea" id="RHEA:62620"/>
        <dbReference type="Rhea" id="RHEA-COMP:10698"/>
        <dbReference type="Rhea" id="RHEA-COMP:10700"/>
        <dbReference type="ChEBI" id="CHEBI:15377"/>
        <dbReference type="ChEBI" id="CHEBI:29950"/>
        <dbReference type="ChEBI" id="CHEBI:30879"/>
        <dbReference type="ChEBI" id="CHEBI:35924"/>
        <dbReference type="ChEBI" id="CHEBI:50058"/>
        <dbReference type="EC" id="1.11.1.24"/>
    </reaction>
</comment>
<dbReference type="GO" id="GO:0005737">
    <property type="term" value="C:cytoplasm"/>
    <property type="evidence" value="ECO:0007669"/>
    <property type="project" value="TreeGrafter"/>
</dbReference>
<comment type="function">
    <text evidence="1">Thiol-specific peroxidase that catalyzes the reduction of hydrogen peroxide and organic hydroperoxides to water and alcohols, respectively. Plays a role in cell protection against oxidative stress by detoxifying peroxides and as sensor of hydrogen peroxide-mediated signaling events.</text>
</comment>
<keyword evidence="16" id="KW-1185">Reference proteome</keyword>
<keyword evidence="8" id="KW-0676">Redox-active center</keyword>
<dbReference type="EC" id="1.11.1.24" evidence="3"/>
<keyword evidence="7" id="KW-1015">Disulfide bond</keyword>
<keyword evidence="6" id="KW-0560">Oxidoreductase</keyword>
<dbReference type="KEGG" id="samy:DB32_003958"/>
<dbReference type="GO" id="GO:0034599">
    <property type="term" value="P:cellular response to oxidative stress"/>
    <property type="evidence" value="ECO:0007669"/>
    <property type="project" value="TreeGrafter"/>
</dbReference>
<dbReference type="PANTHER" id="PTHR42801:SF4">
    <property type="entry name" value="AHPC_TSA FAMILY PROTEIN"/>
    <property type="match status" value="1"/>
</dbReference>
<protein>
    <recommendedName>
        <fullName evidence="3">thioredoxin-dependent peroxiredoxin</fullName>
        <ecNumber evidence="3">1.11.1.24</ecNumber>
    </recommendedName>
    <alternativeName>
        <fullName evidence="9">Thioredoxin peroxidase</fullName>
    </alternativeName>
    <alternativeName>
        <fullName evidence="11">Thioredoxin-dependent peroxiredoxin Bcp</fullName>
    </alternativeName>
</protein>
<name>A0A0F6SFE6_9BACT</name>
<evidence type="ECO:0000256" key="1">
    <source>
        <dbReference type="ARBA" id="ARBA00003330"/>
    </source>
</evidence>
<dbReference type="PIRSF" id="PIRSF000239">
    <property type="entry name" value="AHPC"/>
    <property type="match status" value="1"/>
</dbReference>
<dbReference type="Gene3D" id="3.40.30.10">
    <property type="entry name" value="Glutaredoxin"/>
    <property type="match status" value="1"/>
</dbReference>
<organism evidence="15 16">
    <name type="scientific">Sandaracinus amylolyticus</name>
    <dbReference type="NCBI Taxonomy" id="927083"/>
    <lineage>
        <taxon>Bacteria</taxon>
        <taxon>Pseudomonadati</taxon>
        <taxon>Myxococcota</taxon>
        <taxon>Polyangia</taxon>
        <taxon>Polyangiales</taxon>
        <taxon>Sandaracinaceae</taxon>
        <taxon>Sandaracinus</taxon>
    </lineage>
</organism>
<gene>
    <name evidence="15" type="ORF">DB32_003958</name>
</gene>
<evidence type="ECO:0000313" key="16">
    <source>
        <dbReference type="Proteomes" id="UP000034883"/>
    </source>
</evidence>
<dbReference type="AlphaFoldDB" id="A0A0F6SFE6"/>
<dbReference type="CDD" id="cd03017">
    <property type="entry name" value="PRX_BCP"/>
    <property type="match status" value="1"/>
</dbReference>
<proteinExistence type="inferred from homology"/>
<sequence>MLEIGQQAPAFSGRDQNGQDVRSEDLLAKGPVVLYFYPKDFTPGCTREACMFRDAFEDLQGHGATIVGVSADSGESHKRFAERYQLPFSLLSDPDRKLARDYAIVRPLGLGARRVTFVIGRDGKIRGVFHHEISMSRHVTDVKDLLTRMQGDTSATAAR</sequence>
<evidence type="ECO:0000256" key="9">
    <source>
        <dbReference type="ARBA" id="ARBA00032824"/>
    </source>
</evidence>
<dbReference type="SUPFAM" id="SSF52833">
    <property type="entry name" value="Thioredoxin-like"/>
    <property type="match status" value="1"/>
</dbReference>
<dbReference type="InterPro" id="IPR050924">
    <property type="entry name" value="Peroxiredoxin_BCP/PrxQ"/>
</dbReference>
<evidence type="ECO:0000256" key="12">
    <source>
        <dbReference type="ARBA" id="ARBA00049091"/>
    </source>
</evidence>
<evidence type="ECO:0000256" key="10">
    <source>
        <dbReference type="ARBA" id="ARBA00038489"/>
    </source>
</evidence>
<dbReference type="Proteomes" id="UP000034883">
    <property type="component" value="Chromosome"/>
</dbReference>
<dbReference type="GO" id="GO:0045454">
    <property type="term" value="P:cell redox homeostasis"/>
    <property type="evidence" value="ECO:0007669"/>
    <property type="project" value="TreeGrafter"/>
</dbReference>
<keyword evidence="5" id="KW-0049">Antioxidant</keyword>
<dbReference type="InterPro" id="IPR013766">
    <property type="entry name" value="Thioredoxin_domain"/>
</dbReference>
<evidence type="ECO:0000256" key="13">
    <source>
        <dbReference type="PIRSR" id="PIRSR000239-1"/>
    </source>
</evidence>
<dbReference type="GO" id="GO:0008379">
    <property type="term" value="F:thioredoxin peroxidase activity"/>
    <property type="evidence" value="ECO:0007669"/>
    <property type="project" value="TreeGrafter"/>
</dbReference>
<evidence type="ECO:0000256" key="7">
    <source>
        <dbReference type="ARBA" id="ARBA00023157"/>
    </source>
</evidence>
<dbReference type="EMBL" id="CP011125">
    <property type="protein sequence ID" value="AKF06809.1"/>
    <property type="molecule type" value="Genomic_DNA"/>
</dbReference>
<evidence type="ECO:0000256" key="2">
    <source>
        <dbReference type="ARBA" id="ARBA00011245"/>
    </source>
</evidence>
<evidence type="ECO:0000256" key="4">
    <source>
        <dbReference type="ARBA" id="ARBA00022559"/>
    </source>
</evidence>
<feature type="domain" description="Thioredoxin" evidence="14">
    <location>
        <begin position="2"/>
        <end position="151"/>
    </location>
</feature>
<feature type="active site" description="Cysteine sulfenic acid (-SOH) intermediate; for peroxidase activity" evidence="13">
    <location>
        <position position="45"/>
    </location>
</feature>
<evidence type="ECO:0000256" key="11">
    <source>
        <dbReference type="ARBA" id="ARBA00042639"/>
    </source>
</evidence>
<dbReference type="FunFam" id="3.40.30.10:FF:000007">
    <property type="entry name" value="Thioredoxin-dependent thiol peroxidase"/>
    <property type="match status" value="1"/>
</dbReference>
<evidence type="ECO:0000256" key="5">
    <source>
        <dbReference type="ARBA" id="ARBA00022862"/>
    </source>
</evidence>
<dbReference type="Pfam" id="PF00578">
    <property type="entry name" value="AhpC-TSA"/>
    <property type="match status" value="1"/>
</dbReference>
<accession>A0A0F6SFE6</accession>
<comment type="subunit">
    <text evidence="2">Monomer.</text>
</comment>
<reference evidence="15 16" key="1">
    <citation type="submission" date="2015-03" db="EMBL/GenBank/DDBJ databases">
        <title>Genome assembly of Sandaracinus amylolyticus DSM 53668.</title>
        <authorList>
            <person name="Sharma G."/>
            <person name="Subramanian S."/>
        </authorList>
    </citation>
    <scope>NUCLEOTIDE SEQUENCE [LARGE SCALE GENOMIC DNA]</scope>
    <source>
        <strain evidence="15 16">DSM 53668</strain>
    </source>
</reference>
<dbReference type="RefSeq" id="WP_053233995.1">
    <property type="nucleotide sequence ID" value="NZ_CP011125.1"/>
</dbReference>
<dbReference type="PANTHER" id="PTHR42801">
    <property type="entry name" value="THIOREDOXIN-DEPENDENT PEROXIDE REDUCTASE"/>
    <property type="match status" value="1"/>
</dbReference>
<comment type="similarity">
    <text evidence="10">Belongs to the peroxiredoxin family. BCP/PrxQ subfamily.</text>
</comment>
<dbReference type="InterPro" id="IPR000866">
    <property type="entry name" value="AhpC/TSA"/>
</dbReference>
<evidence type="ECO:0000256" key="3">
    <source>
        <dbReference type="ARBA" id="ARBA00013017"/>
    </source>
</evidence>
<evidence type="ECO:0000256" key="6">
    <source>
        <dbReference type="ARBA" id="ARBA00023002"/>
    </source>
</evidence>
<evidence type="ECO:0000256" key="8">
    <source>
        <dbReference type="ARBA" id="ARBA00023284"/>
    </source>
</evidence>
<evidence type="ECO:0000313" key="15">
    <source>
        <dbReference type="EMBL" id="AKF06809.1"/>
    </source>
</evidence>
<evidence type="ECO:0000259" key="14">
    <source>
        <dbReference type="PROSITE" id="PS51352"/>
    </source>
</evidence>
<keyword evidence="4 15" id="KW-0575">Peroxidase</keyword>
<dbReference type="PROSITE" id="PS51352">
    <property type="entry name" value="THIOREDOXIN_2"/>
    <property type="match status" value="1"/>
</dbReference>
<dbReference type="InterPro" id="IPR036249">
    <property type="entry name" value="Thioredoxin-like_sf"/>
</dbReference>
<dbReference type="InterPro" id="IPR024706">
    <property type="entry name" value="Peroxiredoxin_AhpC-typ"/>
</dbReference>